<dbReference type="EMBL" id="SRLO01000406">
    <property type="protein sequence ID" value="TNN57423.1"/>
    <property type="molecule type" value="Genomic_DNA"/>
</dbReference>
<gene>
    <name evidence="1" type="ORF">EYF80_032392</name>
</gene>
<comment type="caution">
    <text evidence="1">The sequence shown here is derived from an EMBL/GenBank/DDBJ whole genome shotgun (WGS) entry which is preliminary data.</text>
</comment>
<protein>
    <submittedName>
        <fullName evidence="1">Uncharacterized protein</fullName>
    </submittedName>
</protein>
<name>A0A4Z2GXC3_9TELE</name>
<evidence type="ECO:0000313" key="2">
    <source>
        <dbReference type="Proteomes" id="UP000314294"/>
    </source>
</evidence>
<organism evidence="1 2">
    <name type="scientific">Liparis tanakae</name>
    <name type="common">Tanaka's snailfish</name>
    <dbReference type="NCBI Taxonomy" id="230148"/>
    <lineage>
        <taxon>Eukaryota</taxon>
        <taxon>Metazoa</taxon>
        <taxon>Chordata</taxon>
        <taxon>Craniata</taxon>
        <taxon>Vertebrata</taxon>
        <taxon>Euteleostomi</taxon>
        <taxon>Actinopterygii</taxon>
        <taxon>Neopterygii</taxon>
        <taxon>Teleostei</taxon>
        <taxon>Neoteleostei</taxon>
        <taxon>Acanthomorphata</taxon>
        <taxon>Eupercaria</taxon>
        <taxon>Perciformes</taxon>
        <taxon>Cottioidei</taxon>
        <taxon>Cottales</taxon>
        <taxon>Liparidae</taxon>
        <taxon>Liparis</taxon>
    </lineage>
</organism>
<sequence>MSTKEYLGLWAAFILGFESPGVGSRADTVRLLGSGAAGLSGQPQLWECHTYNGHFQPSKAHHTLHLPAFALRRFNALKLNGTFWLSVVVSALTVGCSLDLEEIQLDASRLDKLEEAQTFQEAQEGREIKGLSACSASLFITYLSTILQSFQYLAYEFDESDTCVFEFASNAQQSTYDLCPLTSSSGTSHACYSVKVNMYQ</sequence>
<accession>A0A4Z2GXC3</accession>
<keyword evidence="2" id="KW-1185">Reference proteome</keyword>
<proteinExistence type="predicted"/>
<dbReference type="AlphaFoldDB" id="A0A4Z2GXC3"/>
<reference evidence="1 2" key="1">
    <citation type="submission" date="2019-03" db="EMBL/GenBank/DDBJ databases">
        <title>First draft genome of Liparis tanakae, snailfish: a comprehensive survey of snailfish specific genes.</title>
        <authorList>
            <person name="Kim W."/>
            <person name="Song I."/>
            <person name="Jeong J.-H."/>
            <person name="Kim D."/>
            <person name="Kim S."/>
            <person name="Ryu S."/>
            <person name="Song J.Y."/>
            <person name="Lee S.K."/>
        </authorList>
    </citation>
    <scope>NUCLEOTIDE SEQUENCE [LARGE SCALE GENOMIC DNA]</scope>
    <source>
        <tissue evidence="1">Muscle</tissue>
    </source>
</reference>
<dbReference type="Proteomes" id="UP000314294">
    <property type="component" value="Unassembled WGS sequence"/>
</dbReference>
<evidence type="ECO:0000313" key="1">
    <source>
        <dbReference type="EMBL" id="TNN57423.1"/>
    </source>
</evidence>